<dbReference type="PANTHER" id="PTHR33240">
    <property type="entry name" value="OS08G0508500 PROTEIN"/>
    <property type="match status" value="1"/>
</dbReference>
<dbReference type="AlphaFoldDB" id="A0AAW2JKY4"/>
<comment type="caution">
    <text evidence="2">The sequence shown here is derived from an EMBL/GenBank/DDBJ whole genome shotgun (WGS) entry which is preliminary data.</text>
</comment>
<reference evidence="2" key="1">
    <citation type="submission" date="2020-06" db="EMBL/GenBank/DDBJ databases">
        <authorList>
            <person name="Li T."/>
            <person name="Hu X."/>
            <person name="Zhang T."/>
            <person name="Song X."/>
            <person name="Zhang H."/>
            <person name="Dai N."/>
            <person name="Sheng W."/>
            <person name="Hou X."/>
            <person name="Wei L."/>
        </authorList>
    </citation>
    <scope>NUCLEOTIDE SEQUENCE</scope>
    <source>
        <strain evidence="2">G02</strain>
        <tissue evidence="2">Leaf</tissue>
    </source>
</reference>
<dbReference type="PANTHER" id="PTHR33240:SF8">
    <property type="entry name" value="OS03G0439900 PROTEIN"/>
    <property type="match status" value="1"/>
</dbReference>
<sequence length="328" mass="37384">MARSRSRSRERFKEDDRKDRGRENVPVKGVINTTAGGSVGGWSNRERKRYDRNSREDRRKELVLSVEPEEEITFGAKDLGERRGSQDDPMVIKLDITNFSVHKVLADNGSSADILFWDVIKRMGLESAQLDPVHTPLVGFGGSEVASMGTINLPVSVGEEPRRKTLMVRFLVVDTPFAYNIIMGRPGLNAFRAVVSTYHQKMKFPIKYGIGEVTCDQKEARGCYNFYLQKGEVDVKEKRKERENVEGPEQKKFKPEKIESIEEFKTVELIAHLPDRVTRIGSGISKTVQTMMIEFLRKNVDMFAWSPSDFKGIDPDVIVHRLNMDPIM</sequence>
<gene>
    <name evidence="2" type="ORF">Sradi_6877100</name>
</gene>
<accession>A0AAW2JKY4</accession>
<reference evidence="2" key="2">
    <citation type="journal article" date="2024" name="Plant">
        <title>Genomic evolution and insights into agronomic trait innovations of Sesamum species.</title>
        <authorList>
            <person name="Miao H."/>
            <person name="Wang L."/>
            <person name="Qu L."/>
            <person name="Liu H."/>
            <person name="Sun Y."/>
            <person name="Le M."/>
            <person name="Wang Q."/>
            <person name="Wei S."/>
            <person name="Zheng Y."/>
            <person name="Lin W."/>
            <person name="Duan Y."/>
            <person name="Cao H."/>
            <person name="Xiong S."/>
            <person name="Wang X."/>
            <person name="Wei L."/>
            <person name="Li C."/>
            <person name="Ma Q."/>
            <person name="Ju M."/>
            <person name="Zhao R."/>
            <person name="Li G."/>
            <person name="Mu C."/>
            <person name="Tian Q."/>
            <person name="Mei H."/>
            <person name="Zhang T."/>
            <person name="Gao T."/>
            <person name="Zhang H."/>
        </authorList>
    </citation>
    <scope>NUCLEOTIDE SEQUENCE</scope>
    <source>
        <strain evidence="2">G02</strain>
    </source>
</reference>
<dbReference type="Gene3D" id="2.40.70.10">
    <property type="entry name" value="Acid Proteases"/>
    <property type="match status" value="1"/>
</dbReference>
<evidence type="ECO:0000256" key="1">
    <source>
        <dbReference type="SAM" id="MobiDB-lite"/>
    </source>
</evidence>
<evidence type="ECO:0000313" key="2">
    <source>
        <dbReference type="EMBL" id="KAL0294618.1"/>
    </source>
</evidence>
<proteinExistence type="predicted"/>
<feature type="compositionally biased region" description="Basic and acidic residues" evidence="1">
    <location>
        <begin position="7"/>
        <end position="25"/>
    </location>
</feature>
<feature type="compositionally biased region" description="Basic and acidic residues" evidence="1">
    <location>
        <begin position="44"/>
        <end position="59"/>
    </location>
</feature>
<evidence type="ECO:0008006" key="3">
    <source>
        <dbReference type="Google" id="ProtNLM"/>
    </source>
</evidence>
<feature type="region of interest" description="Disordered" evidence="1">
    <location>
        <begin position="1"/>
        <end position="59"/>
    </location>
</feature>
<dbReference type="CDD" id="cd00303">
    <property type="entry name" value="retropepsin_like"/>
    <property type="match status" value="1"/>
</dbReference>
<name>A0AAW2JKY4_SESRA</name>
<protein>
    <recommendedName>
        <fullName evidence="3">Gag-pol polyprotein</fullName>
    </recommendedName>
</protein>
<organism evidence="2">
    <name type="scientific">Sesamum radiatum</name>
    <name type="common">Black benniseed</name>
    <dbReference type="NCBI Taxonomy" id="300843"/>
    <lineage>
        <taxon>Eukaryota</taxon>
        <taxon>Viridiplantae</taxon>
        <taxon>Streptophyta</taxon>
        <taxon>Embryophyta</taxon>
        <taxon>Tracheophyta</taxon>
        <taxon>Spermatophyta</taxon>
        <taxon>Magnoliopsida</taxon>
        <taxon>eudicotyledons</taxon>
        <taxon>Gunneridae</taxon>
        <taxon>Pentapetalae</taxon>
        <taxon>asterids</taxon>
        <taxon>lamiids</taxon>
        <taxon>Lamiales</taxon>
        <taxon>Pedaliaceae</taxon>
        <taxon>Sesamum</taxon>
    </lineage>
</organism>
<dbReference type="InterPro" id="IPR021109">
    <property type="entry name" value="Peptidase_aspartic_dom_sf"/>
</dbReference>
<dbReference type="EMBL" id="JACGWJ010000149">
    <property type="protein sequence ID" value="KAL0294618.1"/>
    <property type="molecule type" value="Genomic_DNA"/>
</dbReference>